<feature type="transmembrane region" description="Helical" evidence="7">
    <location>
        <begin position="258"/>
        <end position="282"/>
    </location>
</feature>
<organism evidence="9 10">
    <name type="scientific">Fulvivirga marina</name>
    <dbReference type="NCBI Taxonomy" id="2494733"/>
    <lineage>
        <taxon>Bacteria</taxon>
        <taxon>Pseudomonadati</taxon>
        <taxon>Bacteroidota</taxon>
        <taxon>Cytophagia</taxon>
        <taxon>Cytophagales</taxon>
        <taxon>Fulvivirgaceae</taxon>
        <taxon>Fulvivirga</taxon>
    </lineage>
</organism>
<keyword evidence="4 9" id="KW-0067">ATP-binding</keyword>
<dbReference type="GO" id="GO:0016887">
    <property type="term" value="F:ATP hydrolysis activity"/>
    <property type="evidence" value="ECO:0007669"/>
    <property type="project" value="InterPro"/>
</dbReference>
<dbReference type="PROSITE" id="PS50893">
    <property type="entry name" value="ABC_TRANSPORTER_2"/>
    <property type="match status" value="1"/>
</dbReference>
<dbReference type="EMBL" id="JAEUGD010000018">
    <property type="protein sequence ID" value="MBL6445754.1"/>
    <property type="molecule type" value="Genomic_DNA"/>
</dbReference>
<evidence type="ECO:0000256" key="3">
    <source>
        <dbReference type="ARBA" id="ARBA00022741"/>
    </source>
</evidence>
<dbReference type="Gene3D" id="1.20.1560.10">
    <property type="entry name" value="ABC transporter type 1, transmembrane domain"/>
    <property type="match status" value="1"/>
</dbReference>
<dbReference type="CDD" id="cd03228">
    <property type="entry name" value="ABCC_MRP_Like"/>
    <property type="match status" value="1"/>
</dbReference>
<evidence type="ECO:0000256" key="4">
    <source>
        <dbReference type="ARBA" id="ARBA00022840"/>
    </source>
</evidence>
<keyword evidence="6 7" id="KW-0472">Membrane</keyword>
<dbReference type="SUPFAM" id="SSF90123">
    <property type="entry name" value="ABC transporter transmembrane region"/>
    <property type="match status" value="1"/>
</dbReference>
<feature type="transmembrane region" description="Helical" evidence="7">
    <location>
        <begin position="68"/>
        <end position="88"/>
    </location>
</feature>
<evidence type="ECO:0000259" key="8">
    <source>
        <dbReference type="PROSITE" id="PS50893"/>
    </source>
</evidence>
<dbReference type="AlphaFoldDB" id="A0A937FTT6"/>
<dbReference type="GO" id="GO:0015421">
    <property type="term" value="F:ABC-type oligopeptide transporter activity"/>
    <property type="evidence" value="ECO:0007669"/>
    <property type="project" value="TreeGrafter"/>
</dbReference>
<comment type="caution">
    <text evidence="9">The sequence shown here is derived from an EMBL/GenBank/DDBJ whole genome shotgun (WGS) entry which is preliminary data.</text>
</comment>
<reference evidence="9" key="1">
    <citation type="submission" date="2021-01" db="EMBL/GenBank/DDBJ databases">
        <title>Fulvivirga kasyanovii gen. nov., sp nov., a novel member of the phylum Bacteroidetes isolated from seawater in a mussel farm.</title>
        <authorList>
            <person name="Zhao L.-H."/>
            <person name="Wang Z.-J."/>
        </authorList>
    </citation>
    <scope>NUCLEOTIDE SEQUENCE</scope>
    <source>
        <strain evidence="9">29W222</strain>
    </source>
</reference>
<dbReference type="SMART" id="SM00382">
    <property type="entry name" value="AAA"/>
    <property type="match status" value="1"/>
</dbReference>
<dbReference type="GO" id="GO:0005524">
    <property type="term" value="F:ATP binding"/>
    <property type="evidence" value="ECO:0007669"/>
    <property type="project" value="UniProtKB-KW"/>
</dbReference>
<proteinExistence type="predicted"/>
<dbReference type="GO" id="GO:0005886">
    <property type="term" value="C:plasma membrane"/>
    <property type="evidence" value="ECO:0007669"/>
    <property type="project" value="UniProtKB-SubCell"/>
</dbReference>
<dbReference type="InterPro" id="IPR036640">
    <property type="entry name" value="ABC1_TM_sf"/>
</dbReference>
<feature type="transmembrane region" description="Helical" evidence="7">
    <location>
        <begin position="30"/>
        <end position="47"/>
    </location>
</feature>
<name>A0A937FTT6_9BACT</name>
<dbReference type="SUPFAM" id="SSF52540">
    <property type="entry name" value="P-loop containing nucleoside triphosphate hydrolases"/>
    <property type="match status" value="1"/>
</dbReference>
<dbReference type="InterPro" id="IPR003439">
    <property type="entry name" value="ABC_transporter-like_ATP-bd"/>
</dbReference>
<feature type="transmembrane region" description="Helical" evidence="7">
    <location>
        <begin position="156"/>
        <end position="180"/>
    </location>
</feature>
<dbReference type="PROSITE" id="PS00211">
    <property type="entry name" value="ABC_TRANSPORTER_1"/>
    <property type="match status" value="1"/>
</dbReference>
<keyword evidence="10" id="KW-1185">Reference proteome</keyword>
<dbReference type="InterPro" id="IPR017871">
    <property type="entry name" value="ABC_transporter-like_CS"/>
</dbReference>
<evidence type="ECO:0000256" key="5">
    <source>
        <dbReference type="ARBA" id="ARBA00022989"/>
    </source>
</evidence>
<dbReference type="Pfam" id="PF00005">
    <property type="entry name" value="ABC_tran"/>
    <property type="match status" value="1"/>
</dbReference>
<dbReference type="InterPro" id="IPR003593">
    <property type="entry name" value="AAA+_ATPase"/>
</dbReference>
<evidence type="ECO:0000313" key="10">
    <source>
        <dbReference type="Proteomes" id="UP000614216"/>
    </source>
</evidence>
<gene>
    <name evidence="9" type="ORF">JMN32_05505</name>
</gene>
<dbReference type="RefSeq" id="WP_202855303.1">
    <property type="nucleotide sequence ID" value="NZ_JAEUGD010000018.1"/>
</dbReference>
<dbReference type="InterPro" id="IPR027417">
    <property type="entry name" value="P-loop_NTPase"/>
</dbReference>
<keyword evidence="3" id="KW-0547">Nucleotide-binding</keyword>
<dbReference type="Gene3D" id="3.40.50.300">
    <property type="entry name" value="P-loop containing nucleotide triphosphate hydrolases"/>
    <property type="match status" value="1"/>
</dbReference>
<comment type="subcellular location">
    <subcellularLocation>
        <location evidence="1">Cell membrane</location>
        <topology evidence="1">Multi-pass membrane protein</topology>
    </subcellularLocation>
</comment>
<evidence type="ECO:0000256" key="2">
    <source>
        <dbReference type="ARBA" id="ARBA00022692"/>
    </source>
</evidence>
<dbReference type="PANTHER" id="PTHR43394:SF1">
    <property type="entry name" value="ATP-BINDING CASSETTE SUB-FAMILY B MEMBER 10, MITOCHONDRIAL"/>
    <property type="match status" value="1"/>
</dbReference>
<keyword evidence="2 7" id="KW-0812">Transmembrane</keyword>
<sequence>MTQRITAFINDYWGSTKACMTQSFKYTSKSSIIMVIMGLSLATVPFVRADALRYLINTIEINNGAYKALPIFLGILFLAATVVIPEILSELRLYVNKIWKFNLTEKLEVLILQKRIDIDIAKYENPDFQNLMQRAFHKGHAPLVSFSEQQFTMLNLMVSFIVGSVLAIGIHPLGFVILLASSIPSLIVQFKYGADVWNIRHEDSPEQRRFLDLKRYFVDNHGIIETKLFQITPKFINWVERILNNFHKKHKKLHKQKVFFTLFSELIFLAGYITCIYLILLSHSGKELIVGDLIFSIGVLNGTKFAINNLFNNLIRQYEEHLSVRDIIEFLDTESGFKTISNSSFKLTDAPEIVFENVRFKYPSSAGWVLEDISFSISRHEMIALTGANGSGKSTIIKLLCKIYKPCNGRILINGIDLGTIDQDQWWTYLGIMNQEYQDYRFIAQEAIAIGNIHQEPDIRKVQESAQLSSADTFIEKWSGRYQTQLGAVFGGKELSKGQKQKMALAKVLYRDSFLTILDEPTASIDMQSVQIIANNLSSIRKNKTLILVSHDPTLLDKCDKTLHLKNGKLTVSVHNL</sequence>
<accession>A0A937FTT6</accession>
<protein>
    <submittedName>
        <fullName evidence="9">ABC transporter ATP-binding protein</fullName>
    </submittedName>
</protein>
<keyword evidence="5 7" id="KW-1133">Transmembrane helix</keyword>
<dbReference type="InterPro" id="IPR039421">
    <property type="entry name" value="Type_1_exporter"/>
</dbReference>
<evidence type="ECO:0000256" key="6">
    <source>
        <dbReference type="ARBA" id="ARBA00023136"/>
    </source>
</evidence>
<evidence type="ECO:0000256" key="1">
    <source>
        <dbReference type="ARBA" id="ARBA00004651"/>
    </source>
</evidence>
<evidence type="ECO:0000256" key="7">
    <source>
        <dbReference type="SAM" id="Phobius"/>
    </source>
</evidence>
<evidence type="ECO:0000313" key="9">
    <source>
        <dbReference type="EMBL" id="MBL6445754.1"/>
    </source>
</evidence>
<feature type="domain" description="ABC transporter" evidence="8">
    <location>
        <begin position="353"/>
        <end position="577"/>
    </location>
</feature>
<dbReference type="Proteomes" id="UP000614216">
    <property type="component" value="Unassembled WGS sequence"/>
</dbReference>
<dbReference type="PANTHER" id="PTHR43394">
    <property type="entry name" value="ATP-DEPENDENT PERMEASE MDL1, MITOCHONDRIAL"/>
    <property type="match status" value="1"/>
</dbReference>